<dbReference type="STRING" id="53326.A0A016TRP3"/>
<proteinExistence type="predicted"/>
<accession>A0A016TRP3</accession>
<evidence type="ECO:0000313" key="2">
    <source>
        <dbReference type="Proteomes" id="UP000024635"/>
    </source>
</evidence>
<organism evidence="1 2">
    <name type="scientific">Ancylostoma ceylanicum</name>
    <dbReference type="NCBI Taxonomy" id="53326"/>
    <lineage>
        <taxon>Eukaryota</taxon>
        <taxon>Metazoa</taxon>
        <taxon>Ecdysozoa</taxon>
        <taxon>Nematoda</taxon>
        <taxon>Chromadorea</taxon>
        <taxon>Rhabditida</taxon>
        <taxon>Rhabditina</taxon>
        <taxon>Rhabditomorpha</taxon>
        <taxon>Strongyloidea</taxon>
        <taxon>Ancylostomatidae</taxon>
        <taxon>Ancylostomatinae</taxon>
        <taxon>Ancylostoma</taxon>
    </lineage>
</organism>
<keyword evidence="2" id="KW-1185">Reference proteome</keyword>
<name>A0A016TRP3_9BILA</name>
<evidence type="ECO:0000313" key="1">
    <source>
        <dbReference type="EMBL" id="EYC05043.1"/>
    </source>
</evidence>
<comment type="caution">
    <text evidence="1">The sequence shown here is derived from an EMBL/GenBank/DDBJ whole genome shotgun (WGS) entry which is preliminary data.</text>
</comment>
<gene>
    <name evidence="1" type="primary">Acey_s0084.g1748</name>
    <name evidence="1" type="ORF">Y032_0084g1748</name>
</gene>
<dbReference type="Proteomes" id="UP000024635">
    <property type="component" value="Unassembled WGS sequence"/>
</dbReference>
<protein>
    <submittedName>
        <fullName evidence="1">Uncharacterized protein</fullName>
    </submittedName>
</protein>
<dbReference type="AlphaFoldDB" id="A0A016TRP3"/>
<dbReference type="OrthoDB" id="10474044at2759"/>
<dbReference type="EMBL" id="JARK01001420">
    <property type="protein sequence ID" value="EYC05043.1"/>
    <property type="molecule type" value="Genomic_DNA"/>
</dbReference>
<reference evidence="2" key="1">
    <citation type="journal article" date="2015" name="Nat. Genet.">
        <title>The genome and transcriptome of the zoonotic hookworm Ancylostoma ceylanicum identify infection-specific gene families.</title>
        <authorList>
            <person name="Schwarz E.M."/>
            <person name="Hu Y."/>
            <person name="Antoshechkin I."/>
            <person name="Miller M.M."/>
            <person name="Sternberg P.W."/>
            <person name="Aroian R.V."/>
        </authorList>
    </citation>
    <scope>NUCLEOTIDE SEQUENCE</scope>
    <source>
        <strain evidence="2">HY135</strain>
    </source>
</reference>
<sequence length="73" mass="7961">MGLLTKGSPLSWAETVPHIEYIKVGRHSLCSSHICVLTLFHHLHLSSESRILAGGAFEDGAHGNFQAEDLAEH</sequence>